<feature type="compositionally biased region" description="Gly residues" evidence="1">
    <location>
        <begin position="49"/>
        <end position="58"/>
    </location>
</feature>
<gene>
    <name evidence="2" type="ORF">BMF94_6024</name>
</gene>
<dbReference type="OrthoDB" id="2528602at2759"/>
<evidence type="ECO:0000313" key="2">
    <source>
        <dbReference type="EMBL" id="POY70962.1"/>
    </source>
</evidence>
<dbReference type="Proteomes" id="UP000237144">
    <property type="component" value="Unassembled WGS sequence"/>
</dbReference>
<keyword evidence="3" id="KW-1185">Reference proteome</keyword>
<protein>
    <submittedName>
        <fullName evidence="2">Uncharacterized protein</fullName>
    </submittedName>
</protein>
<feature type="region of interest" description="Disordered" evidence="1">
    <location>
        <begin position="20"/>
        <end position="65"/>
    </location>
</feature>
<sequence>MLQIKTIQDARRTRAPLTVAAPSRLHPASVAGSRASPTSGMYARQAGLPGSGRALGGGRGHRHGAGAQWLGRQAVPTTFKCRAVAVQAAPSSPVTATAEEMPSSRDACNAPSESTTSILTEDPAVQANGPRETSAGLRAAAAADEPIRPRLETRQLSDDFELVPADGALEPPKASPHVLPDLEDWELVSPEDADLSI</sequence>
<dbReference type="EMBL" id="PJQD01000093">
    <property type="protein sequence ID" value="POY70962.1"/>
    <property type="molecule type" value="Genomic_DNA"/>
</dbReference>
<proteinExistence type="predicted"/>
<organism evidence="2 3">
    <name type="scientific">Rhodotorula taiwanensis</name>
    <dbReference type="NCBI Taxonomy" id="741276"/>
    <lineage>
        <taxon>Eukaryota</taxon>
        <taxon>Fungi</taxon>
        <taxon>Dikarya</taxon>
        <taxon>Basidiomycota</taxon>
        <taxon>Pucciniomycotina</taxon>
        <taxon>Microbotryomycetes</taxon>
        <taxon>Sporidiobolales</taxon>
        <taxon>Sporidiobolaceae</taxon>
        <taxon>Rhodotorula</taxon>
    </lineage>
</organism>
<feature type="region of interest" description="Disordered" evidence="1">
    <location>
        <begin position="94"/>
        <end position="182"/>
    </location>
</feature>
<evidence type="ECO:0000256" key="1">
    <source>
        <dbReference type="SAM" id="MobiDB-lite"/>
    </source>
</evidence>
<comment type="caution">
    <text evidence="2">The sequence shown here is derived from an EMBL/GenBank/DDBJ whole genome shotgun (WGS) entry which is preliminary data.</text>
</comment>
<dbReference type="AlphaFoldDB" id="A0A2S5B2E9"/>
<feature type="compositionally biased region" description="Basic and acidic residues" evidence="1">
    <location>
        <begin position="145"/>
        <end position="157"/>
    </location>
</feature>
<evidence type="ECO:0000313" key="3">
    <source>
        <dbReference type="Proteomes" id="UP000237144"/>
    </source>
</evidence>
<accession>A0A2S5B2E9</accession>
<reference evidence="2 3" key="1">
    <citation type="journal article" date="2018" name="Front. Microbiol.">
        <title>Prospects for Fungal Bioremediation of Acidic Radioactive Waste Sites: Characterization and Genome Sequence of Rhodotorula taiwanensis MD1149.</title>
        <authorList>
            <person name="Tkavc R."/>
            <person name="Matrosova V.Y."/>
            <person name="Grichenko O.E."/>
            <person name="Gostincar C."/>
            <person name="Volpe R.P."/>
            <person name="Klimenkova P."/>
            <person name="Gaidamakova E.K."/>
            <person name="Zhou C.E."/>
            <person name="Stewart B.J."/>
            <person name="Lyman M.G."/>
            <person name="Malfatti S.A."/>
            <person name="Rubinfeld B."/>
            <person name="Courtot M."/>
            <person name="Singh J."/>
            <person name="Dalgard C.L."/>
            <person name="Hamilton T."/>
            <person name="Frey K.G."/>
            <person name="Gunde-Cimerman N."/>
            <person name="Dugan L."/>
            <person name="Daly M.J."/>
        </authorList>
    </citation>
    <scope>NUCLEOTIDE SEQUENCE [LARGE SCALE GENOMIC DNA]</scope>
    <source>
        <strain evidence="2 3">MD1149</strain>
    </source>
</reference>
<name>A0A2S5B2E9_9BASI</name>